<sequence length="143" mass="17467">MLKDSDQTSQTKFVAPVSVTETKFFEDFNRSYERHYNVRKIREEHLQVPVSRCTLDCQLPLAYRHLNIEVDGPHHFWLWYRQKDKRRDWFIGEIMKNRIYRVPYFLLDDPDWRPYTVDLAVYLTRLIEQQDINELFEDVPGII</sequence>
<protein>
    <submittedName>
        <fullName evidence="1">Uncharacterized protein</fullName>
    </submittedName>
</protein>
<evidence type="ECO:0000313" key="2">
    <source>
        <dbReference type="Proteomes" id="UP001601059"/>
    </source>
</evidence>
<evidence type="ECO:0000313" key="1">
    <source>
        <dbReference type="EMBL" id="MFE8701165.1"/>
    </source>
</evidence>
<dbReference type="EMBL" id="JBIACK010000004">
    <property type="protein sequence ID" value="MFE8701165.1"/>
    <property type="molecule type" value="Genomic_DNA"/>
</dbReference>
<organism evidence="1 2">
    <name type="scientific">Cytobacillus spartinae</name>
    <dbReference type="NCBI Taxonomy" id="3299023"/>
    <lineage>
        <taxon>Bacteria</taxon>
        <taxon>Bacillati</taxon>
        <taxon>Bacillota</taxon>
        <taxon>Bacilli</taxon>
        <taxon>Bacillales</taxon>
        <taxon>Bacillaceae</taxon>
        <taxon>Cytobacillus</taxon>
    </lineage>
</organism>
<accession>A0ABW6KD32</accession>
<name>A0ABW6KD32_9BACI</name>
<keyword evidence="2" id="KW-1185">Reference proteome</keyword>
<dbReference type="RefSeq" id="WP_389361041.1">
    <property type="nucleotide sequence ID" value="NZ_JBIACK010000004.1"/>
</dbReference>
<dbReference type="Proteomes" id="UP001601059">
    <property type="component" value="Unassembled WGS sequence"/>
</dbReference>
<comment type="caution">
    <text evidence="1">The sequence shown here is derived from an EMBL/GenBank/DDBJ whole genome shotgun (WGS) entry which is preliminary data.</text>
</comment>
<proteinExistence type="predicted"/>
<reference evidence="1 2" key="1">
    <citation type="submission" date="2024-08" db="EMBL/GenBank/DDBJ databases">
        <title>Two novel Cytobacillus novel species.</title>
        <authorList>
            <person name="Liu G."/>
        </authorList>
    </citation>
    <scope>NUCLEOTIDE SEQUENCE [LARGE SCALE GENOMIC DNA]</scope>
    <source>
        <strain evidence="1 2">FJAT-54145</strain>
    </source>
</reference>
<gene>
    <name evidence="1" type="ORF">ACFYKX_11220</name>
</gene>